<gene>
    <name evidence="2" type="ORF">KP509_04G112500</name>
</gene>
<feature type="domain" description="PORR" evidence="1">
    <location>
        <begin position="2"/>
        <end position="215"/>
    </location>
</feature>
<evidence type="ECO:0000313" key="3">
    <source>
        <dbReference type="Proteomes" id="UP000825935"/>
    </source>
</evidence>
<dbReference type="Proteomes" id="UP000825935">
    <property type="component" value="Chromosome 4"/>
</dbReference>
<dbReference type="PANTHER" id="PTHR31476:SF4">
    <property type="entry name" value="PROTEIN WHAT'S THIS FACTOR 1 HOMOLOG, CHLOROPLASTIC"/>
    <property type="match status" value="1"/>
</dbReference>
<dbReference type="InterPro" id="IPR021099">
    <property type="entry name" value="PORR_domain"/>
</dbReference>
<organism evidence="2 3">
    <name type="scientific">Ceratopteris richardii</name>
    <name type="common">Triangle waterfern</name>
    <dbReference type="NCBI Taxonomy" id="49495"/>
    <lineage>
        <taxon>Eukaryota</taxon>
        <taxon>Viridiplantae</taxon>
        <taxon>Streptophyta</taxon>
        <taxon>Embryophyta</taxon>
        <taxon>Tracheophyta</taxon>
        <taxon>Polypodiopsida</taxon>
        <taxon>Polypodiidae</taxon>
        <taxon>Polypodiales</taxon>
        <taxon>Pteridineae</taxon>
        <taxon>Pteridaceae</taxon>
        <taxon>Parkerioideae</taxon>
        <taxon>Ceratopteris</taxon>
    </lineage>
</organism>
<dbReference type="Pfam" id="PF11955">
    <property type="entry name" value="PORR"/>
    <property type="match status" value="1"/>
</dbReference>
<evidence type="ECO:0000313" key="2">
    <source>
        <dbReference type="EMBL" id="KAH7440556.1"/>
    </source>
</evidence>
<dbReference type="OrthoDB" id="1716100at2759"/>
<name>A0A8T2V336_CERRI</name>
<proteinExistence type="predicted"/>
<dbReference type="InterPro" id="IPR045040">
    <property type="entry name" value="PORR_fam"/>
</dbReference>
<sequence length="274" mass="31852">MEKLLSAAKFFGFPNDFPVTVIAKYPQYFCILNRNKRHQVLKLMEWDESLAITEFEKKAKTNAKEKGLGEIETRGKPLAFKMKYSAGMQIKKKVLEKVEKWQKLPYVCPYQQVDWVDDGSVLAERKVAALLHEVLSLTIEKKILIEVIGAFREEFDLPQRVARAFNRFPGIFYISLKGNVHTVFLREAYNKRHLLEEHPLITLKWKYHKMIQDGPRLRSMGFKATNIVENVAKVPLRSLEPNELIINDDLSSDEIESADEFVFTDSEEDIQQET</sequence>
<accession>A0A8T2V336</accession>
<protein>
    <recommendedName>
        <fullName evidence="1">PORR domain-containing protein</fullName>
    </recommendedName>
</protein>
<comment type="caution">
    <text evidence="2">The sequence shown here is derived from an EMBL/GenBank/DDBJ whole genome shotgun (WGS) entry which is preliminary data.</text>
</comment>
<reference evidence="2" key="1">
    <citation type="submission" date="2021-08" db="EMBL/GenBank/DDBJ databases">
        <title>WGS assembly of Ceratopteris richardii.</title>
        <authorList>
            <person name="Marchant D.B."/>
            <person name="Chen G."/>
            <person name="Jenkins J."/>
            <person name="Shu S."/>
            <person name="Leebens-Mack J."/>
            <person name="Grimwood J."/>
            <person name="Schmutz J."/>
            <person name="Soltis P."/>
            <person name="Soltis D."/>
            <person name="Chen Z.-H."/>
        </authorList>
    </citation>
    <scope>NUCLEOTIDE SEQUENCE</scope>
    <source>
        <strain evidence="2">Whitten #5841</strain>
        <tissue evidence="2">Leaf</tissue>
    </source>
</reference>
<dbReference type="AlphaFoldDB" id="A0A8T2V336"/>
<dbReference type="GO" id="GO:0003723">
    <property type="term" value="F:RNA binding"/>
    <property type="evidence" value="ECO:0007669"/>
    <property type="project" value="InterPro"/>
</dbReference>
<dbReference type="EMBL" id="CM035409">
    <property type="protein sequence ID" value="KAH7440556.1"/>
    <property type="molecule type" value="Genomic_DNA"/>
</dbReference>
<keyword evidence="3" id="KW-1185">Reference proteome</keyword>
<dbReference type="PANTHER" id="PTHR31476">
    <property type="entry name" value="PROTEIN WHAT'S THIS FACTOR 1 HOMOLOG, CHLOROPLASTIC"/>
    <property type="match status" value="1"/>
</dbReference>
<evidence type="ECO:0000259" key="1">
    <source>
        <dbReference type="Pfam" id="PF11955"/>
    </source>
</evidence>